<dbReference type="EC" id="2.7.1.24" evidence="1"/>
<name>A0ACC6P3U7_9BURK</name>
<reference evidence="1" key="1">
    <citation type="submission" date="2023-10" db="EMBL/GenBank/DDBJ databases">
        <title>Amphibacter perezi, gen. nov., sp. nov. a novel taxa of the family Comamonadaceae, class Betaproteobacteria isolated from the skin microbiota of Pelophylax perezi from different populations.</title>
        <authorList>
            <person name="Costa S."/>
            <person name="Proenca D.N."/>
            <person name="Lopes I."/>
            <person name="Morais P.V."/>
        </authorList>
    </citation>
    <scope>NUCLEOTIDE SEQUENCE</scope>
    <source>
        <strain evidence="1">SL12-8</strain>
    </source>
</reference>
<sequence length="202" mass="21892">MTAPLKIGLTGGIGSGKSTVAVLLVELGATLIDTDALSRELTAPGGAALPAIEAAFGAQAIKNGALDRAWMRQQVFADPHKRQQLESILHPMIRARTDAAYAAVQDSARGVVFDVPLLVESGTWRERVDRVWVVDCPQDVQVRRVQARSGLDEATIRAIIAQQATREQRRAVADAVIDNSRDDPDALRARVQKLWEALPLQS</sequence>
<dbReference type="EMBL" id="JAWDIE010000017">
    <property type="protein sequence ID" value="MEJ7138910.1"/>
    <property type="molecule type" value="Genomic_DNA"/>
</dbReference>
<proteinExistence type="predicted"/>
<dbReference type="Proteomes" id="UP001364695">
    <property type="component" value="Unassembled WGS sequence"/>
</dbReference>
<comment type="caution">
    <text evidence="1">The sequence shown here is derived from an EMBL/GenBank/DDBJ whole genome shotgun (WGS) entry which is preliminary data.</text>
</comment>
<evidence type="ECO:0000313" key="2">
    <source>
        <dbReference type="Proteomes" id="UP001364695"/>
    </source>
</evidence>
<gene>
    <name evidence="1" type="primary">coaE</name>
    <name evidence="1" type="ORF">RV045_10800</name>
</gene>
<organism evidence="1 2">
    <name type="scientific">Amphibiibacter pelophylacis</name>
    <dbReference type="NCBI Taxonomy" id="1799477"/>
    <lineage>
        <taxon>Bacteria</taxon>
        <taxon>Pseudomonadati</taxon>
        <taxon>Pseudomonadota</taxon>
        <taxon>Betaproteobacteria</taxon>
        <taxon>Burkholderiales</taxon>
        <taxon>Sphaerotilaceae</taxon>
        <taxon>Amphibiibacter</taxon>
    </lineage>
</organism>
<keyword evidence="2" id="KW-1185">Reference proteome</keyword>
<accession>A0ACC6P3U7</accession>
<keyword evidence="1" id="KW-0418">Kinase</keyword>
<evidence type="ECO:0000313" key="1">
    <source>
        <dbReference type="EMBL" id="MEJ7138910.1"/>
    </source>
</evidence>
<protein>
    <submittedName>
        <fullName evidence="1">Dephospho-CoA kinase</fullName>
        <ecNumber evidence="1">2.7.1.24</ecNumber>
    </submittedName>
</protein>
<keyword evidence="1" id="KW-0808">Transferase</keyword>